<evidence type="ECO:0000259" key="1">
    <source>
        <dbReference type="Pfam" id="PF07883"/>
    </source>
</evidence>
<proteinExistence type="predicted"/>
<dbReference type="SUPFAM" id="SSF51182">
    <property type="entry name" value="RmlC-like cupins"/>
    <property type="match status" value="1"/>
</dbReference>
<dbReference type="Proteomes" id="UP000660611">
    <property type="component" value="Unassembled WGS sequence"/>
</dbReference>
<keyword evidence="3" id="KW-1185">Reference proteome</keyword>
<dbReference type="InterPro" id="IPR014710">
    <property type="entry name" value="RmlC-like_jellyroll"/>
</dbReference>
<dbReference type="InterPro" id="IPR013096">
    <property type="entry name" value="Cupin_2"/>
</dbReference>
<sequence>MIESRLAGQRDGAPVRHNVIMTDETRPLLILPGEGETIEAAGVDHLFRLTAAQTGGRFAFEEFSLAPGTMGARPHVHHGHDEYFYVLENELTVHNGDGEVTVGPGHLLAALRGTPHGFRNAGDATVRGLCLYTPAGYEDYFRQVHDAVASGAVVDDAMLNEFRARFNTTPHVVAAQD</sequence>
<accession>A0A919PYA7</accession>
<dbReference type="Pfam" id="PF07883">
    <property type="entry name" value="Cupin_2"/>
    <property type="match status" value="1"/>
</dbReference>
<evidence type="ECO:0000313" key="2">
    <source>
        <dbReference type="EMBL" id="GIG52621.1"/>
    </source>
</evidence>
<dbReference type="InterPro" id="IPR011051">
    <property type="entry name" value="RmlC_Cupin_sf"/>
</dbReference>
<dbReference type="AlphaFoldDB" id="A0A919PYA7"/>
<name>A0A919PYA7_9ACTN</name>
<dbReference type="PANTHER" id="PTHR36440">
    <property type="entry name" value="PUTATIVE (AFU_ORTHOLOGUE AFUA_8G07350)-RELATED"/>
    <property type="match status" value="1"/>
</dbReference>
<comment type="caution">
    <text evidence="2">The sequence shown here is derived from an EMBL/GenBank/DDBJ whole genome shotgun (WGS) entry which is preliminary data.</text>
</comment>
<organism evidence="2 3">
    <name type="scientific">Dactylosporangium siamense</name>
    <dbReference type="NCBI Taxonomy" id="685454"/>
    <lineage>
        <taxon>Bacteria</taxon>
        <taxon>Bacillati</taxon>
        <taxon>Actinomycetota</taxon>
        <taxon>Actinomycetes</taxon>
        <taxon>Micromonosporales</taxon>
        <taxon>Micromonosporaceae</taxon>
        <taxon>Dactylosporangium</taxon>
    </lineage>
</organism>
<feature type="domain" description="Cupin type-2" evidence="1">
    <location>
        <begin position="63"/>
        <end position="132"/>
    </location>
</feature>
<protein>
    <recommendedName>
        <fullName evidence="1">Cupin type-2 domain-containing protein</fullName>
    </recommendedName>
</protein>
<dbReference type="Gene3D" id="2.60.120.10">
    <property type="entry name" value="Jelly Rolls"/>
    <property type="match status" value="1"/>
</dbReference>
<gene>
    <name evidence="2" type="ORF">Dsi01nite_106620</name>
</gene>
<dbReference type="InterPro" id="IPR053146">
    <property type="entry name" value="QDO-like"/>
</dbReference>
<reference evidence="2" key="1">
    <citation type="submission" date="2021-01" db="EMBL/GenBank/DDBJ databases">
        <title>Whole genome shotgun sequence of Dactylosporangium siamense NBRC 106093.</title>
        <authorList>
            <person name="Komaki H."/>
            <person name="Tamura T."/>
        </authorList>
    </citation>
    <scope>NUCLEOTIDE SEQUENCE</scope>
    <source>
        <strain evidence="2">NBRC 106093</strain>
    </source>
</reference>
<evidence type="ECO:0000313" key="3">
    <source>
        <dbReference type="Proteomes" id="UP000660611"/>
    </source>
</evidence>
<dbReference type="EMBL" id="BONQ01000184">
    <property type="protein sequence ID" value="GIG52621.1"/>
    <property type="molecule type" value="Genomic_DNA"/>
</dbReference>
<dbReference type="PANTHER" id="PTHR36440:SF1">
    <property type="entry name" value="PUTATIVE (AFU_ORTHOLOGUE AFUA_8G07350)-RELATED"/>
    <property type="match status" value="1"/>
</dbReference>